<proteinExistence type="predicted"/>
<keyword evidence="1" id="KW-0472">Membrane</keyword>
<accession>A0A8H8RVG6</accession>
<dbReference type="AlphaFoldDB" id="A0A8H8RVG6"/>
<dbReference type="PANTHER" id="PTHR12879">
    <property type="entry name" value="SPHINGOLIPID DELTA 4 DESATURASE/C-4 HYDROXYLASE PROTEIN DES2"/>
    <property type="match status" value="1"/>
</dbReference>
<name>A0A8H8RVG6_9HELO</name>
<dbReference type="Proteomes" id="UP000443090">
    <property type="component" value="Unassembled WGS sequence"/>
</dbReference>
<feature type="transmembrane region" description="Helical" evidence="1">
    <location>
        <begin position="12"/>
        <end position="29"/>
    </location>
</feature>
<evidence type="ECO:0000313" key="4">
    <source>
        <dbReference type="Proteomes" id="UP000443090"/>
    </source>
</evidence>
<feature type="non-terminal residue" evidence="3">
    <location>
        <position position="319"/>
    </location>
</feature>
<keyword evidence="1" id="KW-0812">Transmembrane</keyword>
<feature type="transmembrane region" description="Helical" evidence="1">
    <location>
        <begin position="135"/>
        <end position="156"/>
    </location>
</feature>
<dbReference type="CDD" id="cd03508">
    <property type="entry name" value="Delta4-sphingolipid-FADS-like"/>
    <property type="match status" value="1"/>
</dbReference>
<evidence type="ECO:0000259" key="2">
    <source>
        <dbReference type="Pfam" id="PF00487"/>
    </source>
</evidence>
<dbReference type="OrthoDB" id="200948at2759"/>
<evidence type="ECO:0000256" key="1">
    <source>
        <dbReference type="SAM" id="Phobius"/>
    </source>
</evidence>
<dbReference type="InterPro" id="IPR005804">
    <property type="entry name" value="FA_desaturase_dom"/>
</dbReference>
<dbReference type="GO" id="GO:0042284">
    <property type="term" value="F:sphingolipid delta-4 desaturase activity"/>
    <property type="evidence" value="ECO:0007669"/>
    <property type="project" value="InterPro"/>
</dbReference>
<reference evidence="3 4" key="1">
    <citation type="submission" date="2018-05" db="EMBL/GenBank/DDBJ databases">
        <title>Genome sequencing and assembly of the regulated plant pathogen Lachnellula willkommii and related sister species for the development of diagnostic species identification markers.</title>
        <authorList>
            <person name="Giroux E."/>
            <person name="Bilodeau G."/>
        </authorList>
    </citation>
    <scope>NUCLEOTIDE SEQUENCE [LARGE SCALE GENOMIC DNA]</scope>
    <source>
        <strain evidence="3 4">CBS 160.35</strain>
    </source>
</reference>
<dbReference type="GO" id="GO:0046513">
    <property type="term" value="P:ceramide biosynthetic process"/>
    <property type="evidence" value="ECO:0007669"/>
    <property type="project" value="TreeGrafter"/>
</dbReference>
<evidence type="ECO:0000313" key="3">
    <source>
        <dbReference type="EMBL" id="TVY41513.1"/>
    </source>
</evidence>
<keyword evidence="1" id="KW-1133">Transmembrane helix</keyword>
<dbReference type="PANTHER" id="PTHR12879:SF8">
    <property type="entry name" value="SPHINGOLIPID DELTA(4)-DESATURASE DES1"/>
    <property type="match status" value="1"/>
</dbReference>
<dbReference type="GO" id="GO:0016020">
    <property type="term" value="C:membrane"/>
    <property type="evidence" value="ECO:0007669"/>
    <property type="project" value="InterPro"/>
</dbReference>
<sequence>VTKLCGPEPLTKYIVLCVVLLQTTTACLLQNTPFWSWKMWGVAYVIGATANQNLFLAIHEISHNLAFRSARANRVLAVVANLGIGVPYSASFRPYHLTHHKSLGVDGLDTDLPTSLEAVFLDSILGKAFFCTFQILFYALRPCLIYAVPFTSVHVFNIATQLAYNYLLVHFASWNALFYLILSSFLAGSLHPCAGHFIAEHYLFDAPTTSLSKDERTQTELPETFSYYGILNFFTYNVGLHNEHHDFPAVPWSRLWELHRMANEFYVDLPGHTSWVNVIWRFVGDKSVGMRCRVKRKEGGRLVGGGGGGVWKDAELEVL</sequence>
<keyword evidence="4" id="KW-1185">Reference proteome</keyword>
<feature type="transmembrane region" description="Helical" evidence="1">
    <location>
        <begin position="162"/>
        <end position="182"/>
    </location>
</feature>
<protein>
    <submittedName>
        <fullName evidence="3">Sphingolipid delta(4)-desaturase</fullName>
    </submittedName>
</protein>
<dbReference type="EMBL" id="QGMI01000388">
    <property type="protein sequence ID" value="TVY41513.1"/>
    <property type="molecule type" value="Genomic_DNA"/>
</dbReference>
<dbReference type="Pfam" id="PF00487">
    <property type="entry name" value="FA_desaturase"/>
    <property type="match status" value="1"/>
</dbReference>
<organism evidence="3 4">
    <name type="scientific">Lachnellula occidentalis</name>
    <dbReference type="NCBI Taxonomy" id="215460"/>
    <lineage>
        <taxon>Eukaryota</taxon>
        <taxon>Fungi</taxon>
        <taxon>Dikarya</taxon>
        <taxon>Ascomycota</taxon>
        <taxon>Pezizomycotina</taxon>
        <taxon>Leotiomycetes</taxon>
        <taxon>Helotiales</taxon>
        <taxon>Lachnaceae</taxon>
        <taxon>Lachnellula</taxon>
    </lineage>
</organism>
<gene>
    <name evidence="3" type="ORF">LOCC1_G006540</name>
</gene>
<feature type="domain" description="Fatty acid desaturase" evidence="2">
    <location>
        <begin position="36"/>
        <end position="267"/>
    </location>
</feature>
<dbReference type="InterPro" id="IPR011388">
    <property type="entry name" value="DES1/DES2"/>
</dbReference>
<comment type="caution">
    <text evidence="3">The sequence shown here is derived from an EMBL/GenBank/DDBJ whole genome shotgun (WGS) entry which is preliminary data.</text>
</comment>